<evidence type="ECO:0000313" key="1">
    <source>
        <dbReference type="EMBL" id="MBB3062040.1"/>
    </source>
</evidence>
<gene>
    <name evidence="1" type="ORF">FHS09_002884</name>
</gene>
<reference evidence="1 2" key="1">
    <citation type="submission" date="2020-08" db="EMBL/GenBank/DDBJ databases">
        <title>Genomic Encyclopedia of Type Strains, Phase III (KMG-III): the genomes of soil and plant-associated and newly described type strains.</title>
        <authorList>
            <person name="Whitman W."/>
        </authorList>
    </citation>
    <scope>NUCLEOTIDE SEQUENCE [LARGE SCALE GENOMIC DNA]</scope>
    <source>
        <strain evidence="1 2">CECT 8799</strain>
    </source>
</reference>
<protein>
    <submittedName>
        <fullName evidence="1">Uncharacterized protein</fullName>
    </submittedName>
</protein>
<dbReference type="RefSeq" id="WP_183460985.1">
    <property type="nucleotide sequence ID" value="NZ_JACHWZ010000013.1"/>
</dbReference>
<organism evidence="1 2">
    <name type="scientific">Microbulbifer rhizosphaerae</name>
    <dbReference type="NCBI Taxonomy" id="1562603"/>
    <lineage>
        <taxon>Bacteria</taxon>
        <taxon>Pseudomonadati</taxon>
        <taxon>Pseudomonadota</taxon>
        <taxon>Gammaproteobacteria</taxon>
        <taxon>Cellvibrionales</taxon>
        <taxon>Microbulbiferaceae</taxon>
        <taxon>Microbulbifer</taxon>
    </lineage>
</organism>
<comment type="caution">
    <text evidence="1">The sequence shown here is derived from an EMBL/GenBank/DDBJ whole genome shotgun (WGS) entry which is preliminary data.</text>
</comment>
<sequence length="69" mass="8111">MRWYRYLDIYVGEKKENKPEGKPAADFFRFCRCCGLSFFIQNQSFVFKGLGRADVHGHVDKILFFNGLV</sequence>
<keyword evidence="2" id="KW-1185">Reference proteome</keyword>
<accession>A0A7W4WD58</accession>
<proteinExistence type="predicted"/>
<dbReference type="EMBL" id="JACHWZ010000013">
    <property type="protein sequence ID" value="MBB3062040.1"/>
    <property type="molecule type" value="Genomic_DNA"/>
</dbReference>
<dbReference type="AlphaFoldDB" id="A0A7W4WD58"/>
<name>A0A7W4WD58_9GAMM</name>
<dbReference type="Proteomes" id="UP000535937">
    <property type="component" value="Unassembled WGS sequence"/>
</dbReference>
<evidence type="ECO:0000313" key="2">
    <source>
        <dbReference type="Proteomes" id="UP000535937"/>
    </source>
</evidence>